<dbReference type="AlphaFoldDB" id="A0A0A6RW72"/>
<protein>
    <recommendedName>
        <fullName evidence="3">HicA protein</fullName>
    </recommendedName>
</protein>
<evidence type="ECO:0000313" key="1">
    <source>
        <dbReference type="EMBL" id="KHD11590.1"/>
    </source>
</evidence>
<comment type="caution">
    <text evidence="1">The sequence shown here is derived from an EMBL/GenBank/DDBJ whole genome shotgun (WGS) entry which is preliminary data.</text>
</comment>
<dbReference type="InterPro" id="IPR012933">
    <property type="entry name" value="HicA_mRNA_interferase"/>
</dbReference>
<dbReference type="EMBL" id="JSZA02000003">
    <property type="protein sequence ID" value="KHD11590.1"/>
    <property type="molecule type" value="Genomic_DNA"/>
</dbReference>
<name>A0A0A6RW72_9GAMM</name>
<accession>A0A0A6RW72</accession>
<sequence length="84" mass="9526">MNSKHHKTLIAIFAEPVNGNLEWRKIEALFAALGCEIVEGSGSRVTFLLNGERADFHRPHPNKEALRYRVLDARDFLERAGVKP</sequence>
<proteinExistence type="predicted"/>
<dbReference type="Pfam" id="PF07927">
    <property type="entry name" value="HicA_toxin"/>
    <property type="match status" value="1"/>
</dbReference>
<reference evidence="1 2" key="1">
    <citation type="journal article" date="2016" name="Front. Microbiol.">
        <title>Single-Cell (Meta-)Genomics of a Dimorphic Candidatus Thiomargarita nelsonii Reveals Genomic Plasticity.</title>
        <authorList>
            <person name="Flood B.E."/>
            <person name="Fliss P."/>
            <person name="Jones D.S."/>
            <person name="Dick G.J."/>
            <person name="Jain S."/>
            <person name="Kaster A.K."/>
            <person name="Winkel M."/>
            <person name="Mussmann M."/>
            <person name="Bailey J."/>
        </authorList>
    </citation>
    <scope>NUCLEOTIDE SEQUENCE [LARGE SCALE GENOMIC DNA]</scope>
    <source>
        <strain evidence="1">Hydrate Ridge</strain>
    </source>
</reference>
<organism evidence="1 2">
    <name type="scientific">Candidatus Thiomargarita nelsonii</name>
    <dbReference type="NCBI Taxonomy" id="1003181"/>
    <lineage>
        <taxon>Bacteria</taxon>
        <taxon>Pseudomonadati</taxon>
        <taxon>Pseudomonadota</taxon>
        <taxon>Gammaproteobacteria</taxon>
        <taxon>Thiotrichales</taxon>
        <taxon>Thiotrichaceae</taxon>
        <taxon>Thiomargarita</taxon>
    </lineage>
</organism>
<evidence type="ECO:0008006" key="3">
    <source>
        <dbReference type="Google" id="ProtNLM"/>
    </source>
</evidence>
<dbReference type="GO" id="GO:0003729">
    <property type="term" value="F:mRNA binding"/>
    <property type="evidence" value="ECO:0007669"/>
    <property type="project" value="InterPro"/>
</dbReference>
<dbReference type="Proteomes" id="UP000030428">
    <property type="component" value="Unassembled WGS sequence"/>
</dbReference>
<keyword evidence="2" id="KW-1185">Reference proteome</keyword>
<gene>
    <name evidence="1" type="ORF">PN36_01065</name>
</gene>
<evidence type="ECO:0000313" key="2">
    <source>
        <dbReference type="Proteomes" id="UP000030428"/>
    </source>
</evidence>